<protein>
    <recommendedName>
        <fullName evidence="3">Phage regulatory protein CII (CP76)</fullName>
    </recommendedName>
</protein>
<dbReference type="InterPro" id="IPR009679">
    <property type="entry name" value="Phage_186_CII-like"/>
</dbReference>
<gene>
    <name evidence="1" type="ORF">SAMN04489707_102370</name>
</gene>
<dbReference type="RefSeq" id="WP_054256452.1">
    <property type="nucleotide sequence ID" value="NZ_CYIG01000018.1"/>
</dbReference>
<keyword evidence="2" id="KW-1185">Reference proteome</keyword>
<evidence type="ECO:0000313" key="1">
    <source>
        <dbReference type="EMBL" id="SFU81876.1"/>
    </source>
</evidence>
<dbReference type="AlphaFoldDB" id="A0A1I7J9J4"/>
<dbReference type="Proteomes" id="UP000183656">
    <property type="component" value="Unassembled WGS sequence"/>
</dbReference>
<accession>A0A1I7J9J4</accession>
<evidence type="ECO:0008006" key="3">
    <source>
        <dbReference type="Google" id="ProtNLM"/>
    </source>
</evidence>
<evidence type="ECO:0000313" key="2">
    <source>
        <dbReference type="Proteomes" id="UP000183656"/>
    </source>
</evidence>
<dbReference type="GO" id="GO:0003677">
    <property type="term" value="F:DNA binding"/>
    <property type="evidence" value="ECO:0007669"/>
    <property type="project" value="InterPro"/>
</dbReference>
<dbReference type="Pfam" id="PF06892">
    <property type="entry name" value="Phage_CP76"/>
    <property type="match status" value="1"/>
</dbReference>
<reference evidence="1 2" key="1">
    <citation type="submission" date="2016-10" db="EMBL/GenBank/DDBJ databases">
        <authorList>
            <person name="de Groot N.N."/>
        </authorList>
    </citation>
    <scope>NUCLEOTIDE SEQUENCE [LARGE SCALE GENOMIC DNA]</scope>
    <source>
        <strain evidence="1 2">R-24608</strain>
    </source>
</reference>
<proteinExistence type="predicted"/>
<dbReference type="STRING" id="343013.SAMN04489707_102370"/>
<dbReference type="OrthoDB" id="6688863at2"/>
<dbReference type="EMBL" id="FPBX01000023">
    <property type="protein sequence ID" value="SFU81876.1"/>
    <property type="molecule type" value="Genomic_DNA"/>
</dbReference>
<name>A0A1I7J9J4_9BURK</name>
<organism evidence="1 2">
    <name type="scientific">Paenacidovorax caeni</name>
    <dbReference type="NCBI Taxonomy" id="343013"/>
    <lineage>
        <taxon>Bacteria</taxon>
        <taxon>Pseudomonadati</taxon>
        <taxon>Pseudomonadota</taxon>
        <taxon>Betaproteobacteria</taxon>
        <taxon>Burkholderiales</taxon>
        <taxon>Comamonadaceae</taxon>
        <taxon>Paenacidovorax</taxon>
    </lineage>
</organism>
<sequence length="164" mass="17687">MSLLDAARRAVRHYPGGLDAMALRLQKQPGTLERELRGTPGYKLGAVDALEITVLAQEQGGEYALAYANSVADALGAMLVLLPRDGSVRSASAQDVALLMRECAEVVMAVANVEADGRITRRELEDLERQWADVVGAGQVLLRNMRARHDADVLSHRAAVEGAR</sequence>